<dbReference type="InterPro" id="IPR022516">
    <property type="entry name" value="CHP03798_Ocin"/>
</dbReference>
<keyword evidence="3" id="KW-1185">Reference proteome</keyword>
<feature type="domain" description="Nif11" evidence="1">
    <location>
        <begin position="1"/>
        <end position="51"/>
    </location>
</feature>
<comment type="caution">
    <text evidence="2">The sequence shown here is derived from an EMBL/GenBank/DDBJ whole genome shotgun (WGS) entry which is preliminary data.</text>
</comment>
<dbReference type="InterPro" id="IPR012903">
    <property type="entry name" value="Nif11"/>
</dbReference>
<dbReference type="Proteomes" id="UP000481033">
    <property type="component" value="Unassembled WGS sequence"/>
</dbReference>
<protein>
    <submittedName>
        <fullName evidence="2">Nif11-like leader peptide family natural product</fullName>
    </submittedName>
</protein>
<organism evidence="2 3">
    <name type="scientific">Adonisia turfae CCMR0081</name>
    <dbReference type="NCBI Taxonomy" id="2292702"/>
    <lineage>
        <taxon>Bacteria</taxon>
        <taxon>Bacillati</taxon>
        <taxon>Cyanobacteriota</taxon>
        <taxon>Adonisia</taxon>
        <taxon>Adonisia turfae</taxon>
    </lineage>
</organism>
<evidence type="ECO:0000313" key="3">
    <source>
        <dbReference type="Proteomes" id="UP000481033"/>
    </source>
</evidence>
<sequence length="69" mass="8167">MSIQTALQFIQHVRSNETVQHQLESTDLQVGLAALVDIGAMYGFEFTMEELQQAHRHDWMMRWVHFQSY</sequence>
<dbReference type="Pfam" id="PF07862">
    <property type="entry name" value="Nif11"/>
    <property type="match status" value="1"/>
</dbReference>
<dbReference type="NCBIfam" id="TIGR03798">
    <property type="entry name" value="leader_Nif11"/>
    <property type="match status" value="1"/>
</dbReference>
<proteinExistence type="predicted"/>
<reference evidence="2 3" key="1">
    <citation type="journal article" date="2020" name="Microb. Ecol.">
        <title>Ecogenomics of the Marine Benthic Filamentous Cyanobacterium Adonisia.</title>
        <authorList>
            <person name="Walter J.M."/>
            <person name="Coutinho F.H."/>
            <person name="Leomil L."/>
            <person name="Hargreaves P.I."/>
            <person name="Campeao M.E."/>
            <person name="Vieira V.V."/>
            <person name="Silva B.S."/>
            <person name="Fistarol G.O."/>
            <person name="Salomon P.S."/>
            <person name="Sawabe T."/>
            <person name="Mino S."/>
            <person name="Hosokawa M."/>
            <person name="Miyashita H."/>
            <person name="Maruyama F."/>
            <person name="van Verk M.C."/>
            <person name="Dutilh B.E."/>
            <person name="Thompson C.C."/>
            <person name="Thompson F.L."/>
        </authorList>
    </citation>
    <scope>NUCLEOTIDE SEQUENCE [LARGE SCALE GENOMIC DNA]</scope>
    <source>
        <strain evidence="2 3">CCMR0081</strain>
    </source>
</reference>
<dbReference type="AlphaFoldDB" id="A0A6M0RGC1"/>
<gene>
    <name evidence="2" type="ORF">DXZ20_06260</name>
</gene>
<accession>A0A6M0RGC1</accession>
<dbReference type="EMBL" id="QXHD01000004">
    <property type="protein sequence ID" value="NEZ55284.1"/>
    <property type="molecule type" value="Genomic_DNA"/>
</dbReference>
<dbReference type="RefSeq" id="WP_163697088.1">
    <property type="nucleotide sequence ID" value="NZ_QXHD01000004.1"/>
</dbReference>
<evidence type="ECO:0000313" key="2">
    <source>
        <dbReference type="EMBL" id="NEZ55284.1"/>
    </source>
</evidence>
<evidence type="ECO:0000259" key="1">
    <source>
        <dbReference type="Pfam" id="PF07862"/>
    </source>
</evidence>
<name>A0A6M0RGC1_9CYAN</name>